<protein>
    <recommendedName>
        <fullName evidence="1">non-chaperonin molecular chaperone ATPase</fullName>
        <ecNumber evidence="1">3.6.4.10</ecNumber>
    </recommendedName>
</protein>
<proteinExistence type="predicted"/>
<evidence type="ECO:0000256" key="1">
    <source>
        <dbReference type="ARBA" id="ARBA00012554"/>
    </source>
</evidence>
<dbReference type="AlphaFoldDB" id="A0A8H6LSG7"/>
<dbReference type="EMBL" id="JACGCI010000203">
    <property type="protein sequence ID" value="KAF6742083.1"/>
    <property type="molecule type" value="Genomic_DNA"/>
</dbReference>
<dbReference type="SUPFAM" id="SSF100920">
    <property type="entry name" value="Heat shock protein 70kD (HSP70), peptide-binding domain"/>
    <property type="match status" value="1"/>
</dbReference>
<evidence type="ECO:0000313" key="6">
    <source>
        <dbReference type="EMBL" id="KAF6742083.1"/>
    </source>
</evidence>
<dbReference type="SUPFAM" id="SSF53067">
    <property type="entry name" value="Actin-like ATPase domain"/>
    <property type="match status" value="2"/>
</dbReference>
<dbReference type="Proteomes" id="UP000521943">
    <property type="component" value="Unassembled WGS sequence"/>
</dbReference>
<sequence length="864" mass="95052">MRRILLDAAGRPPCVDKRPMLLNCIVTVTTTISKAILRKTDDERRYRPRYTDRVAVWRNGHPEIIPDEEGNRSFASYVSFSRDGRLVGGRTKLQQSVNPKNTIFGVKRILGHGFRDLEIQEDIRKSPFRYVNIGGVPHIEVEVRDRKESFAPEEIIAVQLSKMVKMAEAYTGEKVHRAVVSIPPGFSRIQRQAVQDACEIAGLEEPYLLSETSAAVVYYGSYSWTGAGLGGGGEKRMLVIDVGAGTTSVSAMVTEEGVVEVVSASSNLRLGGSDIDNALLNTVVKDIRRKHGVNVIDNPRLMGRLQASCERAKVLLSSSLKASVELEISGDVHYVFPISRDELNVRCESKFEAILDQVAQVVSQSATAKSPVTKSSIQEILLVGGATRMTGIVDELKAYFSETSPSINSVRDLDEAVVFGCAIQAAVLGEGKIHGPRDWLDTILLLDVIPQSLGVAVTRGSDAGEFKTLPSDGGSPHERAFSRTLPRNSTIPTKKTETFTCSSIDGISTVSIQIYEGESDIPTANTFLGCFELHGIRSLPNSEVRQIQVSFDIDARGRTVVTAEVVGGERGQTRRMEVRVGRMPQYEKDRLKERAREWDALDRQYEALTQRRNNLEEYCYSFRDGVEGIHEGIAQCLQWLDDTASRSVSNALKFENVEDVALHMTTAQAQAKIDVVRQPRLVNTEVAVSSPFVWSSPSRPNQKELYHRFSSIHEGTPTGKNITVGGAPTYIAAPPKAINDSDGKNASPKVMMFFSDVFGAFSINNELLQDYFATQGYNVLGIDYFFGDPIGLHVSPDLVPFDPTFDLNGPVVDDGEEGERRPIATNARYISGEKRRGIWSTLELLGALGYATIAAGPEGRIMRP</sequence>
<dbReference type="PRINTS" id="PR00301">
    <property type="entry name" value="HEATSHOCK70"/>
</dbReference>
<evidence type="ECO:0000256" key="2">
    <source>
        <dbReference type="ARBA" id="ARBA00022741"/>
    </source>
</evidence>
<name>A0A8H6LSG7_9AGAR</name>
<comment type="caution">
    <text evidence="6">The sequence shown here is derived from an EMBL/GenBank/DDBJ whole genome shotgun (WGS) entry which is preliminary data.</text>
</comment>
<comment type="catalytic activity">
    <reaction evidence="5">
        <text>ATP + H2O = ADP + phosphate + H(+)</text>
        <dbReference type="Rhea" id="RHEA:13065"/>
        <dbReference type="ChEBI" id="CHEBI:15377"/>
        <dbReference type="ChEBI" id="CHEBI:15378"/>
        <dbReference type="ChEBI" id="CHEBI:30616"/>
        <dbReference type="ChEBI" id="CHEBI:43474"/>
        <dbReference type="ChEBI" id="CHEBI:456216"/>
        <dbReference type="EC" id="3.6.4.10"/>
    </reaction>
</comment>
<keyword evidence="3" id="KW-0067">ATP-binding</keyword>
<evidence type="ECO:0000256" key="5">
    <source>
        <dbReference type="ARBA" id="ARBA00048056"/>
    </source>
</evidence>
<keyword evidence="2" id="KW-0547">Nucleotide-binding</keyword>
<keyword evidence="7" id="KW-1185">Reference proteome</keyword>
<dbReference type="OrthoDB" id="2919866at2759"/>
<evidence type="ECO:0000256" key="3">
    <source>
        <dbReference type="ARBA" id="ARBA00022840"/>
    </source>
</evidence>
<dbReference type="InterPro" id="IPR029047">
    <property type="entry name" value="HSP70_peptide-bd_sf"/>
</dbReference>
<dbReference type="Gene3D" id="3.30.30.30">
    <property type="match status" value="1"/>
</dbReference>
<reference evidence="6 7" key="1">
    <citation type="submission" date="2020-07" db="EMBL/GenBank/DDBJ databases">
        <title>Comparative genomics of pyrophilous fungi reveals a link between fire events and developmental genes.</title>
        <authorList>
            <consortium name="DOE Joint Genome Institute"/>
            <person name="Steindorff A.S."/>
            <person name="Carver A."/>
            <person name="Calhoun S."/>
            <person name="Stillman K."/>
            <person name="Liu H."/>
            <person name="Lipzen A."/>
            <person name="Pangilinan J."/>
            <person name="Labutti K."/>
            <person name="Bruns T.D."/>
            <person name="Grigoriev I.V."/>
        </authorList>
    </citation>
    <scope>NUCLEOTIDE SEQUENCE [LARGE SCALE GENOMIC DNA]</scope>
    <source>
        <strain evidence="6 7">CBS 144469</strain>
    </source>
</reference>
<dbReference type="GO" id="GO:0140662">
    <property type="term" value="F:ATP-dependent protein folding chaperone"/>
    <property type="evidence" value="ECO:0007669"/>
    <property type="project" value="InterPro"/>
</dbReference>
<dbReference type="Gene3D" id="3.90.640.10">
    <property type="entry name" value="Actin, Chain A, domain 4"/>
    <property type="match status" value="1"/>
</dbReference>
<dbReference type="FunFam" id="3.30.30.30:FF:000005">
    <property type="entry name" value="Heat shock protein ssb1"/>
    <property type="match status" value="1"/>
</dbReference>
<dbReference type="Gene3D" id="3.30.420.40">
    <property type="match status" value="2"/>
</dbReference>
<dbReference type="Pfam" id="PF00012">
    <property type="entry name" value="HSP70"/>
    <property type="match status" value="1"/>
</dbReference>
<dbReference type="InterPro" id="IPR013126">
    <property type="entry name" value="Hsp_70_fam"/>
</dbReference>
<gene>
    <name evidence="6" type="ORF">DFP72DRAFT_861105</name>
</gene>
<dbReference type="GO" id="GO:0005524">
    <property type="term" value="F:ATP binding"/>
    <property type="evidence" value="ECO:0007669"/>
    <property type="project" value="UniProtKB-KW"/>
</dbReference>
<organism evidence="6 7">
    <name type="scientific">Ephemerocybe angulata</name>
    <dbReference type="NCBI Taxonomy" id="980116"/>
    <lineage>
        <taxon>Eukaryota</taxon>
        <taxon>Fungi</taxon>
        <taxon>Dikarya</taxon>
        <taxon>Basidiomycota</taxon>
        <taxon>Agaricomycotina</taxon>
        <taxon>Agaricomycetes</taxon>
        <taxon>Agaricomycetidae</taxon>
        <taxon>Agaricales</taxon>
        <taxon>Agaricineae</taxon>
        <taxon>Psathyrellaceae</taxon>
        <taxon>Ephemerocybe</taxon>
    </lineage>
</organism>
<dbReference type="FunFam" id="3.90.640.10:FF:000003">
    <property type="entry name" value="Molecular chaperone DnaK"/>
    <property type="match status" value="1"/>
</dbReference>
<evidence type="ECO:0000313" key="7">
    <source>
        <dbReference type="Proteomes" id="UP000521943"/>
    </source>
</evidence>
<evidence type="ECO:0000256" key="4">
    <source>
        <dbReference type="ARBA" id="ARBA00023186"/>
    </source>
</evidence>
<keyword evidence="4" id="KW-0143">Chaperone</keyword>
<accession>A0A8H6LSG7</accession>
<dbReference type="EC" id="3.6.4.10" evidence="1"/>
<dbReference type="InterPro" id="IPR043129">
    <property type="entry name" value="ATPase_NBD"/>
</dbReference>
<dbReference type="PANTHER" id="PTHR19375">
    <property type="entry name" value="HEAT SHOCK PROTEIN 70KDA"/>
    <property type="match status" value="1"/>
</dbReference>
<dbReference type="Gene3D" id="2.60.34.10">
    <property type="entry name" value="Substrate Binding Domain Of DNAk, Chain A, domain 1"/>
    <property type="match status" value="1"/>
</dbReference>